<dbReference type="AlphaFoldDB" id="W0RFH4"/>
<evidence type="ECO:0000256" key="1">
    <source>
        <dbReference type="SAM" id="Coils"/>
    </source>
</evidence>
<keyword evidence="2" id="KW-0472">Membrane</keyword>
<feature type="coiled-coil region" evidence="1">
    <location>
        <begin position="45"/>
        <end position="72"/>
    </location>
</feature>
<gene>
    <name evidence="3" type="ORF">J421_1553</name>
</gene>
<reference evidence="3 4" key="1">
    <citation type="journal article" date="2014" name="Genome Announc.">
        <title>Genome Sequence and Methylome of Soil Bacterium Gemmatirosa kalamazoonensis KBS708T, a Member of the Rarely Cultivated Gemmatimonadetes Phylum.</title>
        <authorList>
            <person name="Debruyn J.M."/>
            <person name="Radosevich M."/>
            <person name="Wommack K.E."/>
            <person name="Polson S.W."/>
            <person name="Hauser L.J."/>
            <person name="Fawaz M.N."/>
            <person name="Korlach J."/>
            <person name="Tsai Y.C."/>
        </authorList>
    </citation>
    <scope>NUCLEOTIDE SEQUENCE [LARGE SCALE GENOMIC DNA]</scope>
    <source>
        <strain evidence="3 4">KBS708</strain>
    </source>
</reference>
<sequence length="107" mass="11987">MSGNDIIQIITVTTVSGIALLVTSHLGRAFQRWMETRRQPPPIDESRLVATLEELRDRMAQLERTVDASAVELERIGEADRYMAKLLAERVPAAVPAPRSERVITPH</sequence>
<dbReference type="InParanoid" id="W0RFH4"/>
<evidence type="ECO:0000313" key="4">
    <source>
        <dbReference type="Proteomes" id="UP000019151"/>
    </source>
</evidence>
<dbReference type="EMBL" id="CP007128">
    <property type="protein sequence ID" value="AHG89090.1"/>
    <property type="molecule type" value="Genomic_DNA"/>
</dbReference>
<dbReference type="HOGENOM" id="CLU_2206255_0_0_0"/>
<keyword evidence="4" id="KW-1185">Reference proteome</keyword>
<protein>
    <recommendedName>
        <fullName evidence="5">Phage shock protein B</fullName>
    </recommendedName>
</protein>
<evidence type="ECO:0000313" key="3">
    <source>
        <dbReference type="EMBL" id="AHG89090.1"/>
    </source>
</evidence>
<dbReference type="KEGG" id="gba:J421_1553"/>
<proteinExistence type="predicted"/>
<dbReference type="Proteomes" id="UP000019151">
    <property type="component" value="Chromosome"/>
</dbReference>
<keyword evidence="2" id="KW-0812">Transmembrane</keyword>
<name>W0RFH4_9BACT</name>
<keyword evidence="2" id="KW-1133">Transmembrane helix</keyword>
<evidence type="ECO:0008006" key="5">
    <source>
        <dbReference type="Google" id="ProtNLM"/>
    </source>
</evidence>
<dbReference type="RefSeq" id="WP_025410603.1">
    <property type="nucleotide sequence ID" value="NZ_CP007128.1"/>
</dbReference>
<organism evidence="3 4">
    <name type="scientific">Gemmatirosa kalamazoonensis</name>
    <dbReference type="NCBI Taxonomy" id="861299"/>
    <lineage>
        <taxon>Bacteria</taxon>
        <taxon>Pseudomonadati</taxon>
        <taxon>Gemmatimonadota</taxon>
        <taxon>Gemmatimonadia</taxon>
        <taxon>Gemmatimonadales</taxon>
        <taxon>Gemmatimonadaceae</taxon>
        <taxon>Gemmatirosa</taxon>
    </lineage>
</organism>
<evidence type="ECO:0000256" key="2">
    <source>
        <dbReference type="SAM" id="Phobius"/>
    </source>
</evidence>
<accession>W0RFH4</accession>
<feature type="transmembrane region" description="Helical" evidence="2">
    <location>
        <begin position="6"/>
        <end position="27"/>
    </location>
</feature>
<keyword evidence="1" id="KW-0175">Coiled coil</keyword>